<dbReference type="EC" id="1.11.1.5" evidence="12"/>
<protein>
    <submittedName>
        <fullName evidence="12">Cytochrome-c peroxidase</fullName>
        <ecNumber evidence="12">1.11.1.5</ecNumber>
    </submittedName>
</protein>
<dbReference type="HOGENOM" id="CLU_034652_3_3_7"/>
<keyword evidence="5" id="KW-0574">Periplasm</keyword>
<dbReference type="PIRSF" id="PIRSF000294">
    <property type="entry name" value="Cytochrome-c_peroxidase"/>
    <property type="match status" value="1"/>
</dbReference>
<evidence type="ECO:0000259" key="11">
    <source>
        <dbReference type="PROSITE" id="PS51007"/>
    </source>
</evidence>
<evidence type="ECO:0000256" key="2">
    <source>
        <dbReference type="ARBA" id="ARBA00022617"/>
    </source>
</evidence>
<keyword evidence="7 9" id="KW-0408">Iron</keyword>
<feature type="binding site" description="covalent" evidence="8">
    <location>
        <position position="103"/>
    </location>
    <ligand>
        <name>heme c</name>
        <dbReference type="ChEBI" id="CHEBI:61717"/>
        <label>1</label>
    </ligand>
</feature>
<gene>
    <name evidence="12" type="ordered locus">Hoch_3035</name>
</gene>
<keyword evidence="2 8" id="KW-0349">Heme</keyword>
<evidence type="ECO:0000256" key="8">
    <source>
        <dbReference type="PIRSR" id="PIRSR000294-1"/>
    </source>
</evidence>
<feature type="signal peptide" evidence="10">
    <location>
        <begin position="1"/>
        <end position="18"/>
    </location>
</feature>
<dbReference type="STRING" id="502025.Hoch_3035"/>
<evidence type="ECO:0000256" key="6">
    <source>
        <dbReference type="ARBA" id="ARBA00023002"/>
    </source>
</evidence>
<dbReference type="eggNOG" id="COG1858">
    <property type="taxonomic scope" value="Bacteria"/>
</dbReference>
<feature type="binding site" description="covalent" evidence="8">
    <location>
        <position position="258"/>
    </location>
    <ligand>
        <name>heme c</name>
        <dbReference type="ChEBI" id="CHEBI:61717"/>
        <label>2</label>
    </ligand>
</feature>
<evidence type="ECO:0000313" key="12">
    <source>
        <dbReference type="EMBL" id="ACY15541.1"/>
    </source>
</evidence>
<keyword evidence="12" id="KW-0575">Peroxidase</keyword>
<feature type="binding site" description="covalent" evidence="8">
    <location>
        <position position="106"/>
    </location>
    <ligand>
        <name>heme c</name>
        <dbReference type="ChEBI" id="CHEBI:61717"/>
        <label>1</label>
    </ligand>
</feature>
<dbReference type="InterPro" id="IPR026259">
    <property type="entry name" value="MauG/Cytc_peroxidase"/>
</dbReference>
<dbReference type="Proteomes" id="UP000001880">
    <property type="component" value="Chromosome"/>
</dbReference>
<evidence type="ECO:0000313" key="13">
    <source>
        <dbReference type="Proteomes" id="UP000001880"/>
    </source>
</evidence>
<dbReference type="AlphaFoldDB" id="D0LR33"/>
<keyword evidence="4 10" id="KW-0732">Signal</keyword>
<name>D0LR33_HALO1</name>
<dbReference type="SUPFAM" id="SSF46626">
    <property type="entry name" value="Cytochrome c"/>
    <property type="match status" value="2"/>
</dbReference>
<feature type="binding site" description="axial binding residue" evidence="9">
    <location>
        <position position="262"/>
    </location>
    <ligand>
        <name>heme c</name>
        <dbReference type="ChEBI" id="CHEBI:61717"/>
        <label>2</label>
    </ligand>
    <ligandPart>
        <name>Fe</name>
        <dbReference type="ChEBI" id="CHEBI:18248"/>
    </ligandPart>
</feature>
<organism evidence="12 13">
    <name type="scientific">Haliangium ochraceum (strain DSM 14365 / JCM 11303 / SMP-2)</name>
    <dbReference type="NCBI Taxonomy" id="502025"/>
    <lineage>
        <taxon>Bacteria</taxon>
        <taxon>Pseudomonadati</taxon>
        <taxon>Myxococcota</taxon>
        <taxon>Polyangia</taxon>
        <taxon>Haliangiales</taxon>
        <taxon>Kofleriaceae</taxon>
        <taxon>Haliangium</taxon>
    </lineage>
</organism>
<accession>D0LR33</accession>
<comment type="PTM">
    <text evidence="8">Binds 2 heme groups per subunit.</text>
</comment>
<keyword evidence="6 12" id="KW-0560">Oxidoreductase</keyword>
<keyword evidence="3 9" id="KW-0479">Metal-binding</keyword>
<dbReference type="PANTHER" id="PTHR30600">
    <property type="entry name" value="CYTOCHROME C PEROXIDASE-RELATED"/>
    <property type="match status" value="1"/>
</dbReference>
<evidence type="ECO:0000256" key="10">
    <source>
        <dbReference type="SAM" id="SignalP"/>
    </source>
</evidence>
<dbReference type="InterPro" id="IPR051395">
    <property type="entry name" value="Cytochrome_c_Peroxidase/MauG"/>
</dbReference>
<dbReference type="PROSITE" id="PS51007">
    <property type="entry name" value="CYTC"/>
    <property type="match status" value="1"/>
</dbReference>
<dbReference type="GO" id="GO:0009055">
    <property type="term" value="F:electron transfer activity"/>
    <property type="evidence" value="ECO:0007669"/>
    <property type="project" value="InterPro"/>
</dbReference>
<dbReference type="GO" id="GO:0042597">
    <property type="term" value="C:periplasmic space"/>
    <property type="evidence" value="ECO:0007669"/>
    <property type="project" value="UniProtKB-SubCell"/>
</dbReference>
<dbReference type="PANTHER" id="PTHR30600:SF10">
    <property type="entry name" value="BLL6722 PROTEIN"/>
    <property type="match status" value="1"/>
</dbReference>
<dbReference type="GO" id="GO:0046872">
    <property type="term" value="F:metal ion binding"/>
    <property type="evidence" value="ECO:0007669"/>
    <property type="project" value="UniProtKB-KW"/>
</dbReference>
<evidence type="ECO:0000256" key="1">
    <source>
        <dbReference type="ARBA" id="ARBA00004418"/>
    </source>
</evidence>
<feature type="chain" id="PRO_5003010367" evidence="10">
    <location>
        <begin position="19"/>
        <end position="401"/>
    </location>
</feature>
<comment type="subcellular location">
    <subcellularLocation>
        <location evidence="1">Periplasm</location>
    </subcellularLocation>
</comment>
<feature type="binding site" description="covalent" evidence="8">
    <location>
        <position position="261"/>
    </location>
    <ligand>
        <name>heme c</name>
        <dbReference type="ChEBI" id="CHEBI:61717"/>
        <label>2</label>
    </ligand>
</feature>
<dbReference type="GO" id="GO:0020037">
    <property type="term" value="F:heme binding"/>
    <property type="evidence" value="ECO:0007669"/>
    <property type="project" value="InterPro"/>
</dbReference>
<dbReference type="EMBL" id="CP001804">
    <property type="protein sequence ID" value="ACY15541.1"/>
    <property type="molecule type" value="Genomic_DNA"/>
</dbReference>
<dbReference type="RefSeq" id="WP_012828141.1">
    <property type="nucleotide sequence ID" value="NC_013440.1"/>
</dbReference>
<dbReference type="InterPro" id="IPR036909">
    <property type="entry name" value="Cyt_c-like_dom_sf"/>
</dbReference>
<dbReference type="OrthoDB" id="9805202at2"/>
<evidence type="ECO:0000256" key="5">
    <source>
        <dbReference type="ARBA" id="ARBA00022764"/>
    </source>
</evidence>
<feature type="binding site" description="axial binding residue" evidence="9">
    <location>
        <position position="107"/>
    </location>
    <ligand>
        <name>heme c</name>
        <dbReference type="ChEBI" id="CHEBI:61717"/>
        <label>1</label>
    </ligand>
    <ligandPart>
        <name>Fe</name>
        <dbReference type="ChEBI" id="CHEBI:18248"/>
    </ligandPart>
</feature>
<dbReference type="GO" id="GO:0004130">
    <property type="term" value="F:cytochrome-c peroxidase activity"/>
    <property type="evidence" value="ECO:0007669"/>
    <property type="project" value="UniProtKB-EC"/>
</dbReference>
<comment type="cofactor">
    <cofactor evidence="8">
        <name>heme</name>
        <dbReference type="ChEBI" id="CHEBI:30413"/>
    </cofactor>
    <text evidence="8">Binds 2 heme groups.</text>
</comment>
<dbReference type="InterPro" id="IPR009056">
    <property type="entry name" value="Cyt_c-like_dom"/>
</dbReference>
<reference evidence="12 13" key="1">
    <citation type="journal article" date="2010" name="Stand. Genomic Sci.">
        <title>Complete genome sequence of Haliangium ochraceum type strain (SMP-2).</title>
        <authorList>
            <consortium name="US DOE Joint Genome Institute (JGI-PGF)"/>
            <person name="Ivanova N."/>
            <person name="Daum C."/>
            <person name="Lang E."/>
            <person name="Abt B."/>
            <person name="Kopitz M."/>
            <person name="Saunders E."/>
            <person name="Lapidus A."/>
            <person name="Lucas S."/>
            <person name="Glavina Del Rio T."/>
            <person name="Nolan M."/>
            <person name="Tice H."/>
            <person name="Copeland A."/>
            <person name="Cheng J.F."/>
            <person name="Chen F."/>
            <person name="Bruce D."/>
            <person name="Goodwin L."/>
            <person name="Pitluck S."/>
            <person name="Mavromatis K."/>
            <person name="Pati A."/>
            <person name="Mikhailova N."/>
            <person name="Chen A."/>
            <person name="Palaniappan K."/>
            <person name="Land M."/>
            <person name="Hauser L."/>
            <person name="Chang Y.J."/>
            <person name="Jeffries C.D."/>
            <person name="Detter J.C."/>
            <person name="Brettin T."/>
            <person name="Rohde M."/>
            <person name="Goker M."/>
            <person name="Bristow J."/>
            <person name="Markowitz V."/>
            <person name="Eisen J.A."/>
            <person name="Hugenholtz P."/>
            <person name="Kyrpides N.C."/>
            <person name="Klenk H.P."/>
        </authorList>
    </citation>
    <scope>NUCLEOTIDE SEQUENCE [LARGE SCALE GENOMIC DNA]</scope>
    <source>
        <strain evidence="13">DSM 14365 / CIP 107738 / JCM 11303 / AJ 13395 / SMP-2</strain>
    </source>
</reference>
<evidence type="ECO:0000256" key="9">
    <source>
        <dbReference type="PIRSR" id="PIRSR000294-2"/>
    </source>
</evidence>
<evidence type="ECO:0000256" key="3">
    <source>
        <dbReference type="ARBA" id="ARBA00022723"/>
    </source>
</evidence>
<evidence type="ECO:0000256" key="4">
    <source>
        <dbReference type="ARBA" id="ARBA00022729"/>
    </source>
</evidence>
<dbReference type="InterPro" id="IPR004852">
    <property type="entry name" value="Di-haem_cyt_c_peroxidsae"/>
</dbReference>
<feature type="domain" description="Cytochrome c" evidence="11">
    <location>
        <begin position="242"/>
        <end position="386"/>
    </location>
</feature>
<keyword evidence="13" id="KW-1185">Reference proteome</keyword>
<dbReference type="Pfam" id="PF03150">
    <property type="entry name" value="CCP_MauG"/>
    <property type="match status" value="1"/>
</dbReference>
<sequence length="401" mass="42936">MNRLAASLLAAALVPACAVSDDVPFTDAPALDDPFLDAVESALSLPTTPYAYAAVPLPAHFQTPGVRARDNTPSDNPVTDAGATLGRVLFYDTALSANDTVSCASCHVQEYGFSDPARFSVGFEGGTTGRNSMGLSNSRFYGSGHFFWDERADTLEDQVLMPIQDATEMGMTLAELEIALAAKSYYPPLFEQAFGDPAITSERVSLALAQFVRSIVSYRSPYDQGLALAGGDPRAPFANFTPQQNQGKGLFFGPRGGCAICHVDNGPPAPGRVPDNAAVFFIDLAVNNGLDATPNADDPGLGGHTGRPVDIGKFKSPSLRNVEFTGPYMHDGRIETLRGVVQFYNAGVQPHPNLDPRLRAPDGRPRRLGLTPMEIDALVAFLRTLSDEAMMSDPKYSDPFR</sequence>
<evidence type="ECO:0000256" key="7">
    <source>
        <dbReference type="ARBA" id="ARBA00023004"/>
    </source>
</evidence>
<proteinExistence type="predicted"/>
<dbReference type="Gene3D" id="1.10.760.10">
    <property type="entry name" value="Cytochrome c-like domain"/>
    <property type="match status" value="2"/>
</dbReference>
<dbReference type="KEGG" id="hoh:Hoch_3035"/>